<dbReference type="SUPFAM" id="SSF53697">
    <property type="entry name" value="SIS domain"/>
    <property type="match status" value="1"/>
</dbReference>
<dbReference type="NCBIfam" id="TIGR00393">
    <property type="entry name" value="kpsF"/>
    <property type="match status" value="1"/>
</dbReference>
<keyword evidence="11" id="KW-1185">Reference proteome</keyword>
<feature type="binding site" evidence="5">
    <location>
        <position position="76"/>
    </location>
    <ligand>
        <name>Zn(2+)</name>
        <dbReference type="ChEBI" id="CHEBI:29105"/>
    </ligand>
</feature>
<dbReference type="OrthoDB" id="9762536at2"/>
<proteinExistence type="inferred from homology"/>
<feature type="site" description="Catalytically relevant" evidence="6">
    <location>
        <position position="146"/>
    </location>
</feature>
<evidence type="ECO:0000256" key="4">
    <source>
        <dbReference type="PIRNR" id="PIRNR004692"/>
    </source>
</evidence>
<reference evidence="11" key="1">
    <citation type="submission" date="2017-02" db="EMBL/GenBank/DDBJ databases">
        <title>Comparative genomics and description of representatives of a novel lineage of planctomycetes thriving in anoxic sediments.</title>
        <authorList>
            <person name="Spring S."/>
            <person name="Bunk B."/>
            <person name="Sproer C."/>
            <person name="Klenk H.-P."/>
        </authorList>
    </citation>
    <scope>NUCLEOTIDE SEQUENCE [LARGE SCALE GENOMIC DNA]</scope>
    <source>
        <strain evidence="11">L21-RPul-D3</strain>
    </source>
</reference>
<dbReference type="InterPro" id="IPR035474">
    <property type="entry name" value="SIS_Kpsf"/>
</dbReference>
<dbReference type="FunFam" id="3.40.50.10490:FF:000011">
    <property type="entry name" value="Arabinose 5-phosphate isomerase"/>
    <property type="match status" value="1"/>
</dbReference>
<feature type="domain" description="SIS" evidence="9">
    <location>
        <begin position="35"/>
        <end position="178"/>
    </location>
</feature>
<keyword evidence="2" id="KW-0677">Repeat</keyword>
<dbReference type="GO" id="GO:0097367">
    <property type="term" value="F:carbohydrate derivative binding"/>
    <property type="evidence" value="ECO:0007669"/>
    <property type="project" value="InterPro"/>
</dbReference>
<dbReference type="Pfam" id="PF00571">
    <property type="entry name" value="CBS"/>
    <property type="match status" value="2"/>
</dbReference>
<dbReference type="InterPro" id="IPR001347">
    <property type="entry name" value="SIS_dom"/>
</dbReference>
<evidence type="ECO:0000313" key="11">
    <source>
        <dbReference type="Proteomes" id="UP000188273"/>
    </source>
</evidence>
<dbReference type="PANTHER" id="PTHR42745">
    <property type="match status" value="1"/>
</dbReference>
<dbReference type="CDD" id="cd05014">
    <property type="entry name" value="SIS_Kpsf"/>
    <property type="match status" value="1"/>
</dbReference>
<dbReference type="STRING" id="1940790.L21SP3_01305"/>
<sequence length="327" mass="35254">MTEFDTKYAQQVIKKEAQAVDSLSELVSGESFIQACRSIYECRSNVVVSGIGKAGLIGRKISATMASVGIPSIFLHPSEAVHGDLGRVSEKDLAVLISFGGKTAEILRLMQVLKQMSVKTIALTGKPDSSLAENCDVSLAFGSLTEACPLGLAPTVSTTCMLALGDALALTVMKAKKFTKEDFVKYHPGGSLGAKLITVEQSMDFTKTDKLPIVEKELTIAEMLDKTSSTKRRGAVMVVGKTGSLEGIITDADLRRLFMDTKSDGFTRKVESVMTANCKYVKTNTLASEAMAIFHKYRIDELPVVNEGLKPVGMIDVQDIVSIKLSR</sequence>
<organism evidence="10 11">
    <name type="scientific">Sedimentisphaera cyanobacteriorum</name>
    <dbReference type="NCBI Taxonomy" id="1940790"/>
    <lineage>
        <taxon>Bacteria</taxon>
        <taxon>Pseudomonadati</taxon>
        <taxon>Planctomycetota</taxon>
        <taxon>Phycisphaerae</taxon>
        <taxon>Sedimentisphaerales</taxon>
        <taxon>Sedimentisphaeraceae</taxon>
        <taxon>Sedimentisphaera</taxon>
    </lineage>
</organism>
<dbReference type="RefSeq" id="WP_077540091.1">
    <property type="nucleotide sequence ID" value="NZ_CP019633.1"/>
</dbReference>
<dbReference type="InterPro" id="IPR004800">
    <property type="entry name" value="KdsD/KpsF-type"/>
</dbReference>
<dbReference type="Gene3D" id="3.40.50.10490">
    <property type="entry name" value="Glucose-6-phosphate isomerase like protein, domain 1"/>
    <property type="match status" value="1"/>
</dbReference>
<evidence type="ECO:0000256" key="3">
    <source>
        <dbReference type="ARBA" id="ARBA00023122"/>
    </source>
</evidence>
<evidence type="ECO:0000256" key="1">
    <source>
        <dbReference type="ARBA" id="ARBA00008165"/>
    </source>
</evidence>
<dbReference type="GO" id="GO:1901135">
    <property type="term" value="P:carbohydrate derivative metabolic process"/>
    <property type="evidence" value="ECO:0007669"/>
    <property type="project" value="InterPro"/>
</dbReference>
<evidence type="ECO:0000256" key="6">
    <source>
        <dbReference type="PIRSR" id="PIRSR004692-3"/>
    </source>
</evidence>
<dbReference type="KEGG" id="pbu:L21SP3_01305"/>
<dbReference type="InterPro" id="IPR046348">
    <property type="entry name" value="SIS_dom_sf"/>
</dbReference>
<keyword evidence="3 7" id="KW-0129">CBS domain</keyword>
<dbReference type="PIRSF" id="PIRSF004692">
    <property type="entry name" value="KdsD_KpsF"/>
    <property type="match status" value="1"/>
</dbReference>
<feature type="site" description="Catalytically relevant" evidence="6">
    <location>
        <position position="53"/>
    </location>
</feature>
<evidence type="ECO:0000259" key="8">
    <source>
        <dbReference type="PROSITE" id="PS51371"/>
    </source>
</evidence>
<dbReference type="GO" id="GO:0019146">
    <property type="term" value="F:arabinose-5-phosphate isomerase activity"/>
    <property type="evidence" value="ECO:0007669"/>
    <property type="project" value="UniProtKB-EC"/>
</dbReference>
<evidence type="ECO:0000256" key="5">
    <source>
        <dbReference type="PIRSR" id="PIRSR004692-2"/>
    </source>
</evidence>
<dbReference type="GO" id="GO:0005975">
    <property type="term" value="P:carbohydrate metabolic process"/>
    <property type="evidence" value="ECO:0007669"/>
    <property type="project" value="InterPro"/>
</dbReference>
<dbReference type="PROSITE" id="PS51464">
    <property type="entry name" value="SIS"/>
    <property type="match status" value="1"/>
</dbReference>
<comment type="similarity">
    <text evidence="1 4">Belongs to the SIS family. GutQ/KpsF subfamily.</text>
</comment>
<dbReference type="InterPro" id="IPR050986">
    <property type="entry name" value="GutQ/KpsF_isomerases"/>
</dbReference>
<dbReference type="Gene3D" id="3.10.580.10">
    <property type="entry name" value="CBS-domain"/>
    <property type="match status" value="1"/>
</dbReference>
<dbReference type="SMART" id="SM00116">
    <property type="entry name" value="CBS"/>
    <property type="match status" value="2"/>
</dbReference>
<keyword evidence="10" id="KW-0413">Isomerase</keyword>
<name>A0A1Q2HQ63_9BACT</name>
<dbReference type="Pfam" id="PF01380">
    <property type="entry name" value="SIS"/>
    <property type="match status" value="1"/>
</dbReference>
<dbReference type="InterPro" id="IPR046342">
    <property type="entry name" value="CBS_dom_sf"/>
</dbReference>
<keyword evidence="5" id="KW-0479">Metal-binding</keyword>
<dbReference type="AlphaFoldDB" id="A0A1Q2HQ63"/>
<keyword evidence="5" id="KW-0862">Zinc</keyword>
<dbReference type="EMBL" id="CP019633">
    <property type="protein sequence ID" value="AQQ09500.1"/>
    <property type="molecule type" value="Genomic_DNA"/>
</dbReference>
<dbReference type="EC" id="5.3.1.13" evidence="10"/>
<dbReference type="Proteomes" id="UP000188273">
    <property type="component" value="Chromosome"/>
</dbReference>
<dbReference type="GO" id="GO:0046872">
    <property type="term" value="F:metal ion binding"/>
    <property type="evidence" value="ECO:0007669"/>
    <property type="project" value="UniProtKB-KW"/>
</dbReference>
<gene>
    <name evidence="10" type="primary">kdsD</name>
    <name evidence="10" type="ORF">L21SP3_01305</name>
</gene>
<dbReference type="InterPro" id="IPR000644">
    <property type="entry name" value="CBS_dom"/>
</dbReference>
<feature type="site" description="Catalytically relevant" evidence="6">
    <location>
        <position position="105"/>
    </location>
</feature>
<evidence type="ECO:0000313" key="10">
    <source>
        <dbReference type="EMBL" id="AQQ09500.1"/>
    </source>
</evidence>
<protein>
    <submittedName>
        <fullName evidence="10">Arabinose 5-phosphate isomerase KdsD</fullName>
        <ecNumber evidence="10">5.3.1.13</ecNumber>
    </submittedName>
</protein>
<evidence type="ECO:0000259" key="9">
    <source>
        <dbReference type="PROSITE" id="PS51464"/>
    </source>
</evidence>
<evidence type="ECO:0000256" key="2">
    <source>
        <dbReference type="ARBA" id="ARBA00022737"/>
    </source>
</evidence>
<feature type="site" description="Catalytically relevant" evidence="6">
    <location>
        <position position="187"/>
    </location>
</feature>
<feature type="domain" description="CBS" evidence="8">
    <location>
        <begin position="274"/>
        <end position="327"/>
    </location>
</feature>
<evidence type="ECO:0000256" key="7">
    <source>
        <dbReference type="PROSITE-ProRule" id="PRU00703"/>
    </source>
</evidence>
<accession>A0A1Q2HQ63</accession>
<dbReference type="PANTHER" id="PTHR42745:SF1">
    <property type="entry name" value="ARABINOSE 5-PHOSPHATE ISOMERASE KDSD"/>
    <property type="match status" value="1"/>
</dbReference>
<dbReference type="PROSITE" id="PS51371">
    <property type="entry name" value="CBS"/>
    <property type="match status" value="1"/>
</dbReference>